<evidence type="ECO:0000313" key="2">
    <source>
        <dbReference type="EMBL" id="TKA51254.1"/>
    </source>
</evidence>
<dbReference type="Proteomes" id="UP000309340">
    <property type="component" value="Unassembled WGS sequence"/>
</dbReference>
<evidence type="ECO:0000313" key="3">
    <source>
        <dbReference type="Proteomes" id="UP000309340"/>
    </source>
</evidence>
<keyword evidence="3" id="KW-1185">Reference proteome</keyword>
<reference evidence="1 3" key="1">
    <citation type="submission" date="2017-03" db="EMBL/GenBank/DDBJ databases">
        <title>Genomes of endolithic fungi from Antarctica.</title>
        <authorList>
            <person name="Coleine C."/>
            <person name="Masonjones S."/>
            <person name="Stajich J.E."/>
        </authorList>
    </citation>
    <scope>NUCLEOTIDE SEQUENCE [LARGE SCALE GENOMIC DNA]</scope>
    <source>
        <strain evidence="1 3">CCFEE 5184</strain>
    </source>
</reference>
<dbReference type="OrthoDB" id="10006285at2759"/>
<dbReference type="EMBL" id="NAJQ01002658">
    <property type="protein sequence ID" value="TKA39833.1"/>
    <property type="molecule type" value="Genomic_DNA"/>
</dbReference>
<comment type="caution">
    <text evidence="1">The sequence shown here is derived from an EMBL/GenBank/DDBJ whole genome shotgun (WGS) entry which is preliminary data.</text>
</comment>
<name>A0A4U0UV88_9PEZI</name>
<gene>
    <name evidence="1" type="ORF">B0A55_13533</name>
    <name evidence="2" type="ORF">B0A55_13554</name>
</gene>
<proteinExistence type="predicted"/>
<feature type="non-terminal residue" evidence="1">
    <location>
        <position position="61"/>
    </location>
</feature>
<dbReference type="AlphaFoldDB" id="A0A4U0UV88"/>
<dbReference type="EMBL" id="NAJQ01001905">
    <property type="protein sequence ID" value="TKA51254.1"/>
    <property type="molecule type" value="Genomic_DNA"/>
</dbReference>
<organism evidence="1 3">
    <name type="scientific">Friedmanniomyces simplex</name>
    <dbReference type="NCBI Taxonomy" id="329884"/>
    <lineage>
        <taxon>Eukaryota</taxon>
        <taxon>Fungi</taxon>
        <taxon>Dikarya</taxon>
        <taxon>Ascomycota</taxon>
        <taxon>Pezizomycotina</taxon>
        <taxon>Dothideomycetes</taxon>
        <taxon>Dothideomycetidae</taxon>
        <taxon>Mycosphaerellales</taxon>
        <taxon>Teratosphaeriaceae</taxon>
        <taxon>Friedmanniomyces</taxon>
    </lineage>
</organism>
<accession>A0A4U0UV88</accession>
<protein>
    <submittedName>
        <fullName evidence="1">Uncharacterized protein</fullName>
    </submittedName>
</protein>
<evidence type="ECO:0000313" key="1">
    <source>
        <dbReference type="EMBL" id="TKA39833.1"/>
    </source>
</evidence>
<sequence length="61" mass="6296">MVNGTGFPNAADSLGSQNSVVVSGDLLFTVNAGSDTVVMFRIDKEDPCHPKMIGEPASTLG</sequence>